<keyword evidence="2" id="KW-1185">Reference proteome</keyword>
<dbReference type="AlphaFoldDB" id="A0A3M9NEC4"/>
<comment type="caution">
    <text evidence="1">The sequence shown here is derived from an EMBL/GenBank/DDBJ whole genome shotgun (WGS) entry which is preliminary data.</text>
</comment>
<accession>A0A3M9NEC4</accession>
<dbReference type="EMBL" id="RJJR01000008">
    <property type="protein sequence ID" value="RNI36116.1"/>
    <property type="molecule type" value="Genomic_DNA"/>
</dbReference>
<reference evidence="1 2" key="1">
    <citation type="submission" date="2018-11" db="EMBL/GenBank/DDBJ databases">
        <title>Draft genome sequence of Ferruginibacter sp. BO-59.</title>
        <authorList>
            <person name="Im W.T."/>
        </authorList>
    </citation>
    <scope>NUCLEOTIDE SEQUENCE [LARGE SCALE GENOMIC DNA]</scope>
    <source>
        <strain evidence="1 2">BO-59</strain>
    </source>
</reference>
<evidence type="ECO:0000313" key="1">
    <source>
        <dbReference type="EMBL" id="RNI36116.1"/>
    </source>
</evidence>
<protein>
    <submittedName>
        <fullName evidence="1">Uncharacterized protein</fullName>
    </submittedName>
</protein>
<name>A0A3M9NEC4_9BACT</name>
<evidence type="ECO:0000313" key="2">
    <source>
        <dbReference type="Proteomes" id="UP000267223"/>
    </source>
</evidence>
<sequence length="60" mass="7160">MLLFLFIPNDSFLVDNFFSNALSHKYPKAIFFHRRIYAARIHERKCNFLLNAIKGRPVFT</sequence>
<gene>
    <name evidence="1" type="ORF">EFY79_10510</name>
</gene>
<proteinExistence type="predicted"/>
<dbReference type="Proteomes" id="UP000267223">
    <property type="component" value="Unassembled WGS sequence"/>
</dbReference>
<organism evidence="1 2">
    <name type="scientific">Hanamia caeni</name>
    <dbReference type="NCBI Taxonomy" id="2294116"/>
    <lineage>
        <taxon>Bacteria</taxon>
        <taxon>Pseudomonadati</taxon>
        <taxon>Bacteroidota</taxon>
        <taxon>Chitinophagia</taxon>
        <taxon>Chitinophagales</taxon>
        <taxon>Chitinophagaceae</taxon>
        <taxon>Hanamia</taxon>
    </lineage>
</organism>